<evidence type="ECO:0000313" key="1">
    <source>
        <dbReference type="EMBL" id="UUI71938.1"/>
    </source>
</evidence>
<accession>A0ABY5KQ07</accession>
<gene>
    <name evidence="1" type="ORF">NP048_00215</name>
</gene>
<keyword evidence="2" id="KW-1185">Reference proteome</keyword>
<reference evidence="1 2" key="1">
    <citation type="submission" date="2022-07" db="EMBL/GenBank/DDBJ databases">
        <title>Novel species in genus cellulomonas.</title>
        <authorList>
            <person name="Ye L."/>
        </authorList>
    </citation>
    <scope>NUCLEOTIDE SEQUENCE [LARGE SCALE GENOMIC DNA]</scope>
    <source>
        <strain evidence="2">zg-B89</strain>
    </source>
</reference>
<organism evidence="1 2">
    <name type="scientific">Cellulomonas xiejunii</name>
    <dbReference type="NCBI Taxonomy" id="2968083"/>
    <lineage>
        <taxon>Bacteria</taxon>
        <taxon>Bacillati</taxon>
        <taxon>Actinomycetota</taxon>
        <taxon>Actinomycetes</taxon>
        <taxon>Micrococcales</taxon>
        <taxon>Cellulomonadaceae</taxon>
        <taxon>Cellulomonas</taxon>
    </lineage>
</organism>
<evidence type="ECO:0000313" key="2">
    <source>
        <dbReference type="Proteomes" id="UP001316384"/>
    </source>
</evidence>
<name>A0ABY5KQ07_9CELL</name>
<dbReference type="Proteomes" id="UP001316384">
    <property type="component" value="Chromosome"/>
</dbReference>
<proteinExistence type="predicted"/>
<dbReference type="EMBL" id="CP101987">
    <property type="protein sequence ID" value="UUI71938.1"/>
    <property type="molecule type" value="Genomic_DNA"/>
</dbReference>
<dbReference type="RefSeq" id="WP_227576970.1">
    <property type="nucleotide sequence ID" value="NZ_CP101987.1"/>
</dbReference>
<sequence>MLYTGTIYVRGQRMVRPELRRRTENLAGLNAPDSSMAVTVLVSGETWSGPLTDEARRYSRKASFIERVRRTTDRHVHVIDSAGYEALLDGGHARCYELTAHP</sequence>
<protein>
    <submittedName>
        <fullName evidence="1">Uncharacterized protein</fullName>
    </submittedName>
</protein>